<keyword evidence="5 12" id="KW-0378">Hydrolase</keyword>
<keyword evidence="17" id="KW-1185">Reference proteome</keyword>
<dbReference type="InterPro" id="IPR036185">
    <property type="entry name" value="DNA_heli_DnaB-like_N_sf"/>
</dbReference>
<dbReference type="Pfam" id="PF03796">
    <property type="entry name" value="DnaB_C"/>
    <property type="match status" value="1"/>
</dbReference>
<dbReference type="PANTHER" id="PTHR30153">
    <property type="entry name" value="REPLICATIVE DNA HELICASE DNAB"/>
    <property type="match status" value="1"/>
</dbReference>
<evidence type="ECO:0000313" key="17">
    <source>
        <dbReference type="Proteomes" id="UP001208692"/>
    </source>
</evidence>
<evidence type="ECO:0000256" key="4">
    <source>
        <dbReference type="ARBA" id="ARBA00022741"/>
    </source>
</evidence>
<evidence type="ECO:0000256" key="5">
    <source>
        <dbReference type="ARBA" id="ARBA00022801"/>
    </source>
</evidence>
<evidence type="ECO:0000256" key="7">
    <source>
        <dbReference type="ARBA" id="ARBA00022840"/>
    </source>
</evidence>
<keyword evidence="9" id="KW-0413">Isomerase</keyword>
<comment type="catalytic activity">
    <reaction evidence="10 12">
        <text>ATP + H2O = ADP + phosphate + H(+)</text>
        <dbReference type="Rhea" id="RHEA:13065"/>
        <dbReference type="ChEBI" id="CHEBI:15377"/>
        <dbReference type="ChEBI" id="CHEBI:15378"/>
        <dbReference type="ChEBI" id="CHEBI:30616"/>
        <dbReference type="ChEBI" id="CHEBI:43474"/>
        <dbReference type="ChEBI" id="CHEBI:456216"/>
        <dbReference type="EC" id="5.6.2.3"/>
    </reaction>
</comment>
<sequence length="472" mass="53580">MDANKQPHDEGIEQAVLGAMLVDGQKCIGDIISLFKSENVFYNSKHQVIYLAMVSLFNESKNIDLLTLIDKLREQKKLHLAGQEFYIIELTQKVSSSAHYQAHCHILTQFYIKRRIIEIFSQTIQTSYEDDSNPFELLNHAYRQLDIISDWLSIKPSKDFKDHVDELFNDGRENGVCSVPVALKKMQKKLNGYQNSDLIILAARPAMGKTAYLLNDALFQAQKGIPVAVFSLEMSARQCTARLMANYAKIDANNLALGNLLDDDIHKMIYARETFSKLPIYIEDEPAISPLTLKIKTKKLVRDKGVKVIYIDYLQLMNTSGKGKNREQEISEISRGLKALAKELNVPIVALSQLSRSVENRSGHKRPMLSDLRESGAIEQDADIVMFLYRPEYYGITQWDDEEGTPTEGQVEVIVGKFRNGMVGATVVNCNLKYMEFSDIENTSNKIQAKKPEFKPLPMINTHQAFNNDVPF</sequence>
<dbReference type="InterPro" id="IPR007692">
    <property type="entry name" value="DNA_helicase_DnaB"/>
</dbReference>
<keyword evidence="8 12" id="KW-0238">DNA-binding</keyword>
<keyword evidence="4 12" id="KW-0547">Nucleotide-binding</keyword>
<dbReference type="InterPro" id="IPR007694">
    <property type="entry name" value="DNA_helicase_DnaB-like_C"/>
</dbReference>
<evidence type="ECO:0000256" key="8">
    <source>
        <dbReference type="ARBA" id="ARBA00023125"/>
    </source>
</evidence>
<feature type="domain" description="SF4 helicase" evidence="13">
    <location>
        <begin position="172"/>
        <end position="444"/>
    </location>
</feature>
<accession>A0AAV5AWY5</accession>
<comment type="function">
    <text evidence="12">The main replicative DNA helicase, it participates in initiation and elongation during chromosome replication. Travels ahead of the DNA replisome, separating dsDNA into templates for DNA synthesis. A processive ATP-dependent 5'-3' DNA helicase it has DNA-dependent ATPase activity.</text>
</comment>
<dbReference type="InterPro" id="IPR027417">
    <property type="entry name" value="P-loop_NTPase"/>
</dbReference>
<dbReference type="GO" id="GO:0003677">
    <property type="term" value="F:DNA binding"/>
    <property type="evidence" value="ECO:0007669"/>
    <property type="project" value="UniProtKB-UniRule"/>
</dbReference>
<reference evidence="14 17" key="1">
    <citation type="submission" date="2021-11" db="EMBL/GenBank/DDBJ databases">
        <title>Draft genome sequence of Capnocytophaga sp. strain KC07075 isolated from cat oral cavity.</title>
        <authorList>
            <person name="Suzuki M."/>
            <person name="Imaoka K."/>
            <person name="Kimura M."/>
            <person name="Morikawa S."/>
            <person name="Maeda K."/>
        </authorList>
    </citation>
    <scope>NUCLEOTIDE SEQUENCE</scope>
    <source>
        <strain evidence="14">KC07075</strain>
        <strain evidence="15 17">KC07079</strain>
    </source>
</reference>
<dbReference type="NCBIfam" id="TIGR00665">
    <property type="entry name" value="DnaB"/>
    <property type="match status" value="1"/>
</dbReference>
<dbReference type="Pfam" id="PF00772">
    <property type="entry name" value="DnaB"/>
    <property type="match status" value="1"/>
</dbReference>
<keyword evidence="2 12" id="KW-0639">Primosome</keyword>
<dbReference type="SUPFAM" id="SSF52540">
    <property type="entry name" value="P-loop containing nucleoside triphosphate hydrolases"/>
    <property type="match status" value="1"/>
</dbReference>
<dbReference type="Proteomes" id="UP001207736">
    <property type="component" value="Unassembled WGS sequence"/>
</dbReference>
<dbReference type="EC" id="5.6.2.3" evidence="11 12"/>
<evidence type="ECO:0000256" key="10">
    <source>
        <dbReference type="ARBA" id="ARBA00048954"/>
    </source>
</evidence>
<keyword evidence="7 12" id="KW-0067">ATP-binding</keyword>
<evidence type="ECO:0000313" key="16">
    <source>
        <dbReference type="Proteomes" id="UP001207736"/>
    </source>
</evidence>
<dbReference type="GO" id="GO:0006269">
    <property type="term" value="P:DNA replication, synthesis of primer"/>
    <property type="evidence" value="ECO:0007669"/>
    <property type="project" value="UniProtKB-UniRule"/>
</dbReference>
<dbReference type="AlphaFoldDB" id="A0AAV5AWY5"/>
<comment type="similarity">
    <text evidence="1 12">Belongs to the helicase family. DnaB subfamily.</text>
</comment>
<dbReference type="RefSeq" id="WP_264846549.1">
    <property type="nucleotide sequence ID" value="NZ_BPMA01000022.1"/>
</dbReference>
<dbReference type="GO" id="GO:0005829">
    <property type="term" value="C:cytosol"/>
    <property type="evidence" value="ECO:0007669"/>
    <property type="project" value="TreeGrafter"/>
</dbReference>
<dbReference type="Gene3D" id="3.40.50.300">
    <property type="entry name" value="P-loop containing nucleotide triphosphate hydrolases"/>
    <property type="match status" value="1"/>
</dbReference>
<evidence type="ECO:0000256" key="9">
    <source>
        <dbReference type="ARBA" id="ARBA00023235"/>
    </source>
</evidence>
<protein>
    <recommendedName>
        <fullName evidence="11 12">Replicative DNA helicase</fullName>
        <ecNumber evidence="11 12">5.6.2.3</ecNumber>
    </recommendedName>
</protein>
<gene>
    <name evidence="14" type="primary">dnaB_2</name>
    <name evidence="14" type="ORF">RCZ15_08450</name>
    <name evidence="15" type="ORF">RCZ16_23580</name>
</gene>
<dbReference type="GO" id="GO:0005524">
    <property type="term" value="F:ATP binding"/>
    <property type="evidence" value="ECO:0007669"/>
    <property type="project" value="UniProtKB-UniRule"/>
</dbReference>
<proteinExistence type="inferred from homology"/>
<dbReference type="GO" id="GO:0016787">
    <property type="term" value="F:hydrolase activity"/>
    <property type="evidence" value="ECO:0007669"/>
    <property type="project" value="UniProtKB-KW"/>
</dbReference>
<organism evidence="14 16">
    <name type="scientific">Capnocytophaga catalasegens</name>
    <dbReference type="NCBI Taxonomy" id="1004260"/>
    <lineage>
        <taxon>Bacteria</taxon>
        <taxon>Pseudomonadati</taxon>
        <taxon>Bacteroidota</taxon>
        <taxon>Flavobacteriia</taxon>
        <taxon>Flavobacteriales</taxon>
        <taxon>Flavobacteriaceae</taxon>
        <taxon>Capnocytophaga</taxon>
    </lineage>
</organism>
<dbReference type="PANTHER" id="PTHR30153:SF2">
    <property type="entry name" value="REPLICATIVE DNA HELICASE"/>
    <property type="match status" value="1"/>
</dbReference>
<dbReference type="GO" id="GO:0043139">
    <property type="term" value="F:5'-3' DNA helicase activity"/>
    <property type="evidence" value="ECO:0007669"/>
    <property type="project" value="UniProtKB-EC"/>
</dbReference>
<evidence type="ECO:0000256" key="12">
    <source>
        <dbReference type="RuleBase" id="RU362085"/>
    </source>
</evidence>
<evidence type="ECO:0000256" key="2">
    <source>
        <dbReference type="ARBA" id="ARBA00022515"/>
    </source>
</evidence>
<dbReference type="GO" id="GO:1990077">
    <property type="term" value="C:primosome complex"/>
    <property type="evidence" value="ECO:0007669"/>
    <property type="project" value="UniProtKB-UniRule"/>
</dbReference>
<evidence type="ECO:0000256" key="11">
    <source>
        <dbReference type="NCBIfam" id="TIGR00665"/>
    </source>
</evidence>
<evidence type="ECO:0000256" key="3">
    <source>
        <dbReference type="ARBA" id="ARBA00022705"/>
    </source>
</evidence>
<name>A0AAV5AWY5_9FLAO</name>
<dbReference type="EMBL" id="BQKA01000014">
    <property type="protein sequence ID" value="GJM49870.1"/>
    <property type="molecule type" value="Genomic_DNA"/>
</dbReference>
<evidence type="ECO:0000256" key="1">
    <source>
        <dbReference type="ARBA" id="ARBA00008428"/>
    </source>
</evidence>
<keyword evidence="6 12" id="KW-0347">Helicase</keyword>
<keyword evidence="3 12" id="KW-0235">DNA replication</keyword>
<dbReference type="InterPro" id="IPR007693">
    <property type="entry name" value="DNA_helicase_DnaB-like_N"/>
</dbReference>
<evidence type="ECO:0000313" key="15">
    <source>
        <dbReference type="EMBL" id="GJM54042.1"/>
    </source>
</evidence>
<comment type="caution">
    <text evidence="14">The sequence shown here is derived from an EMBL/GenBank/DDBJ whole genome shotgun (WGS) entry which is preliminary data.</text>
</comment>
<dbReference type="Proteomes" id="UP001208692">
    <property type="component" value="Unassembled WGS sequence"/>
</dbReference>
<evidence type="ECO:0000259" key="13">
    <source>
        <dbReference type="PROSITE" id="PS51199"/>
    </source>
</evidence>
<dbReference type="PROSITE" id="PS51199">
    <property type="entry name" value="SF4_HELICASE"/>
    <property type="match status" value="1"/>
</dbReference>
<dbReference type="EMBL" id="BQKB01000059">
    <property type="protein sequence ID" value="GJM54042.1"/>
    <property type="molecule type" value="Genomic_DNA"/>
</dbReference>
<dbReference type="CDD" id="cd00984">
    <property type="entry name" value="DnaB_C"/>
    <property type="match status" value="1"/>
</dbReference>
<evidence type="ECO:0000313" key="14">
    <source>
        <dbReference type="EMBL" id="GJM49870.1"/>
    </source>
</evidence>
<evidence type="ECO:0000256" key="6">
    <source>
        <dbReference type="ARBA" id="ARBA00022806"/>
    </source>
</evidence>
<dbReference type="SUPFAM" id="SSF48024">
    <property type="entry name" value="N-terminal domain of DnaB helicase"/>
    <property type="match status" value="1"/>
</dbReference>
<dbReference type="InterPro" id="IPR016136">
    <property type="entry name" value="DNA_helicase_N/primase_C"/>
</dbReference>
<dbReference type="Gene3D" id="1.10.860.10">
    <property type="entry name" value="DNAb Helicase, Chain A"/>
    <property type="match status" value="1"/>
</dbReference>